<proteinExistence type="predicted"/>
<accession>A0A2P2KPQ8</accession>
<evidence type="ECO:0000256" key="1">
    <source>
        <dbReference type="SAM" id="Phobius"/>
    </source>
</evidence>
<dbReference type="EMBL" id="GGEC01027215">
    <property type="protein sequence ID" value="MBX07699.1"/>
    <property type="molecule type" value="Transcribed_RNA"/>
</dbReference>
<feature type="transmembrane region" description="Helical" evidence="1">
    <location>
        <begin position="28"/>
        <end position="52"/>
    </location>
</feature>
<evidence type="ECO:0008006" key="3">
    <source>
        <dbReference type="Google" id="ProtNLM"/>
    </source>
</evidence>
<protein>
    <recommendedName>
        <fullName evidence="3">ABC transporter C family member 2-like</fullName>
    </recommendedName>
</protein>
<feature type="transmembrane region" description="Helical" evidence="1">
    <location>
        <begin position="73"/>
        <end position="92"/>
    </location>
</feature>
<feature type="transmembrane region" description="Helical" evidence="1">
    <location>
        <begin position="112"/>
        <end position="131"/>
    </location>
</feature>
<organism evidence="2">
    <name type="scientific">Rhizophora mucronata</name>
    <name type="common">Asiatic mangrove</name>
    <dbReference type="NCBI Taxonomy" id="61149"/>
    <lineage>
        <taxon>Eukaryota</taxon>
        <taxon>Viridiplantae</taxon>
        <taxon>Streptophyta</taxon>
        <taxon>Embryophyta</taxon>
        <taxon>Tracheophyta</taxon>
        <taxon>Spermatophyta</taxon>
        <taxon>Magnoliopsida</taxon>
        <taxon>eudicotyledons</taxon>
        <taxon>Gunneridae</taxon>
        <taxon>Pentapetalae</taxon>
        <taxon>rosids</taxon>
        <taxon>fabids</taxon>
        <taxon>Malpighiales</taxon>
        <taxon>Rhizophoraceae</taxon>
        <taxon>Rhizophora</taxon>
    </lineage>
</organism>
<keyword evidence="1" id="KW-0812">Transmembrane</keyword>
<reference evidence="2" key="1">
    <citation type="submission" date="2018-02" db="EMBL/GenBank/DDBJ databases">
        <title>Rhizophora mucronata_Transcriptome.</title>
        <authorList>
            <person name="Meera S.P."/>
            <person name="Sreeshan A."/>
            <person name="Augustine A."/>
        </authorList>
    </citation>
    <scope>NUCLEOTIDE SEQUENCE</scope>
    <source>
        <tissue evidence="2">Leaf</tissue>
    </source>
</reference>
<keyword evidence="1" id="KW-0472">Membrane</keyword>
<keyword evidence="1" id="KW-1133">Transmembrane helix</keyword>
<evidence type="ECO:0000313" key="2">
    <source>
        <dbReference type="EMBL" id="MBX07698.1"/>
    </source>
</evidence>
<feature type="transmembrane region" description="Helical" evidence="1">
    <location>
        <begin position="143"/>
        <end position="162"/>
    </location>
</feature>
<dbReference type="EMBL" id="GGEC01027214">
    <property type="protein sequence ID" value="MBX07698.1"/>
    <property type="molecule type" value="Transcribed_RNA"/>
</dbReference>
<name>A0A2P2KPQ8_RHIMU</name>
<sequence>MAVEPFFWYCRPVANGIWAEEMDSAFGAYTPCAIDSLVICISHLVLLGLCFYRMLLLRKSKKARKYNLRTNAYNYFLALLAGLCTAEPIIRLTRNISIFDLHGQSEQAPFEMVSLIIEAFAWGSMLLMIGLETKIYVREFRWYVRFGVVYVLVGEAAMLNIILSVRDRYSRLAWYMYVSAVICQVLFGILLLAYIPNLDPYPGFIMMEPELPNNDEYEALPGGEKICPERHVNLLSRLYFGWMTPIMQEGYKKPITEKDVWKLDTWDQTETLIKRNVGLKNLKGQSLGCYEH</sequence>
<dbReference type="AlphaFoldDB" id="A0A2P2KPQ8"/>
<feature type="transmembrane region" description="Helical" evidence="1">
    <location>
        <begin position="174"/>
        <end position="195"/>
    </location>
</feature>